<gene>
    <name evidence="2" type="ORF">GCM10010412_044450</name>
</gene>
<sequence length="210" mass="22389">MYVVREPSPAPQVAREFRPGFWGARDELVARDARKRCKAAFGRARDELRLGARRTRQERGPVSGLVVLTLTGHDAKQVSPSLFAGRTVAGLDARGTGQVLGPCFQICRLAGPVRARRRESAFPVEHPHGRAVVQHVGEFGRCQTVRQGHGHRSGPLDGAVGDREGDPVLRGEQQPHALAAPEPSGEQAMGGGVGAQVPLPHGQLAMTGDG</sequence>
<evidence type="ECO:0000313" key="2">
    <source>
        <dbReference type="EMBL" id="GAA2667111.1"/>
    </source>
</evidence>
<keyword evidence="3" id="KW-1185">Reference proteome</keyword>
<reference evidence="2 3" key="1">
    <citation type="journal article" date="2019" name="Int. J. Syst. Evol. Microbiol.">
        <title>The Global Catalogue of Microorganisms (GCM) 10K type strain sequencing project: providing services to taxonomists for standard genome sequencing and annotation.</title>
        <authorList>
            <consortium name="The Broad Institute Genomics Platform"/>
            <consortium name="The Broad Institute Genome Sequencing Center for Infectious Disease"/>
            <person name="Wu L."/>
            <person name="Ma J."/>
        </authorList>
    </citation>
    <scope>NUCLEOTIDE SEQUENCE [LARGE SCALE GENOMIC DNA]</scope>
    <source>
        <strain evidence="2 3">JCM 6835</strain>
    </source>
</reference>
<dbReference type="Proteomes" id="UP001501666">
    <property type="component" value="Unassembled WGS sequence"/>
</dbReference>
<feature type="region of interest" description="Disordered" evidence="1">
    <location>
        <begin position="145"/>
        <end position="210"/>
    </location>
</feature>
<dbReference type="EMBL" id="BAAATE010000011">
    <property type="protein sequence ID" value="GAA2667111.1"/>
    <property type="molecule type" value="Genomic_DNA"/>
</dbReference>
<proteinExistence type="predicted"/>
<feature type="compositionally biased region" description="Basic and acidic residues" evidence="1">
    <location>
        <begin position="160"/>
        <end position="169"/>
    </location>
</feature>
<protein>
    <submittedName>
        <fullName evidence="2">Uncharacterized protein</fullName>
    </submittedName>
</protein>
<comment type="caution">
    <text evidence="2">The sequence shown here is derived from an EMBL/GenBank/DDBJ whole genome shotgun (WGS) entry which is preliminary data.</text>
</comment>
<evidence type="ECO:0000313" key="3">
    <source>
        <dbReference type="Proteomes" id="UP001501666"/>
    </source>
</evidence>
<organism evidence="2 3">
    <name type="scientific">Nonomuraea recticatena</name>
    <dbReference type="NCBI Taxonomy" id="46178"/>
    <lineage>
        <taxon>Bacteria</taxon>
        <taxon>Bacillati</taxon>
        <taxon>Actinomycetota</taxon>
        <taxon>Actinomycetes</taxon>
        <taxon>Streptosporangiales</taxon>
        <taxon>Streptosporangiaceae</taxon>
        <taxon>Nonomuraea</taxon>
    </lineage>
</organism>
<evidence type="ECO:0000256" key="1">
    <source>
        <dbReference type="SAM" id="MobiDB-lite"/>
    </source>
</evidence>
<name>A0ABN3S4A8_9ACTN</name>
<accession>A0ABN3S4A8</accession>